<keyword evidence="12" id="KW-1185">Reference proteome</keyword>
<evidence type="ECO:0000256" key="2">
    <source>
        <dbReference type="ARBA" id="ARBA00022723"/>
    </source>
</evidence>
<keyword evidence="2 9" id="KW-0479">Metal-binding</keyword>
<reference evidence="11" key="2">
    <citation type="submission" date="2025-08" db="UniProtKB">
        <authorList>
            <consortium name="Ensembl"/>
        </authorList>
    </citation>
    <scope>IDENTIFICATION</scope>
</reference>
<dbReference type="GeneTree" id="ENSGT00940000161536"/>
<dbReference type="GO" id="GO:0005634">
    <property type="term" value="C:nucleus"/>
    <property type="evidence" value="ECO:0007669"/>
    <property type="project" value="UniProtKB-SubCell"/>
</dbReference>
<evidence type="ECO:0000313" key="12">
    <source>
        <dbReference type="Proteomes" id="UP000002280"/>
    </source>
</evidence>
<name>A0A5F8GKV7_MONDO</name>
<feature type="domain" description="LIM zinc-binding" evidence="10">
    <location>
        <begin position="16"/>
        <end position="71"/>
    </location>
</feature>
<dbReference type="InterPro" id="IPR001781">
    <property type="entry name" value="Znf_LIM"/>
</dbReference>
<dbReference type="PANTHER" id="PTHR24208:SF105">
    <property type="entry name" value="DLIM1"/>
    <property type="match status" value="1"/>
</dbReference>
<evidence type="ECO:0000313" key="11">
    <source>
        <dbReference type="Ensembl" id="ENSMODP00000048293.1"/>
    </source>
</evidence>
<proteinExistence type="predicted"/>
<dbReference type="FunFam" id="2.10.110.10:FF:000120">
    <property type="entry name" value="Insulin gene enhancer protein ISL-2"/>
    <property type="match status" value="1"/>
</dbReference>
<keyword evidence="4 9" id="KW-0862">Zinc</keyword>
<dbReference type="OMA" id="AKAMVHC"/>
<keyword evidence="3" id="KW-0677">Repeat</keyword>
<evidence type="ECO:0000256" key="7">
    <source>
        <dbReference type="ARBA" id="ARBA00023155"/>
    </source>
</evidence>
<dbReference type="InterPro" id="IPR049618">
    <property type="entry name" value="Lhx1/5_LIM1"/>
</dbReference>
<protein>
    <recommendedName>
        <fullName evidence="10">LIM zinc-binding domain-containing protein</fullName>
    </recommendedName>
</protein>
<dbReference type="PANTHER" id="PTHR24208">
    <property type="entry name" value="LIM/HOMEOBOX PROTEIN LHX"/>
    <property type="match status" value="1"/>
</dbReference>
<evidence type="ECO:0000259" key="10">
    <source>
        <dbReference type="PROSITE" id="PS50023"/>
    </source>
</evidence>
<dbReference type="Gene3D" id="2.10.110.10">
    <property type="entry name" value="Cysteine Rich Protein"/>
    <property type="match status" value="1"/>
</dbReference>
<evidence type="ECO:0000256" key="5">
    <source>
        <dbReference type="ARBA" id="ARBA00023038"/>
    </source>
</evidence>
<keyword evidence="8" id="KW-0539">Nucleus</keyword>
<reference evidence="11" key="3">
    <citation type="submission" date="2025-09" db="UniProtKB">
        <authorList>
            <consortium name="Ensembl"/>
        </authorList>
    </citation>
    <scope>IDENTIFICATION</scope>
</reference>
<dbReference type="InParanoid" id="A0A5F8GKV7"/>
<keyword evidence="6" id="KW-0238">DNA-binding</keyword>
<dbReference type="Proteomes" id="UP000002280">
    <property type="component" value="Chromosome 3"/>
</dbReference>
<evidence type="ECO:0000256" key="6">
    <source>
        <dbReference type="ARBA" id="ARBA00023125"/>
    </source>
</evidence>
<dbReference type="GO" id="GO:0003677">
    <property type="term" value="F:DNA binding"/>
    <property type="evidence" value="ECO:0007669"/>
    <property type="project" value="UniProtKB-KW"/>
</dbReference>
<dbReference type="Pfam" id="PF00412">
    <property type="entry name" value="LIM"/>
    <property type="match status" value="1"/>
</dbReference>
<dbReference type="SUPFAM" id="SSF57716">
    <property type="entry name" value="Glucocorticoid receptor-like (DNA-binding domain)"/>
    <property type="match status" value="2"/>
</dbReference>
<organism evidence="11 12">
    <name type="scientific">Monodelphis domestica</name>
    <name type="common">Gray short-tailed opossum</name>
    <dbReference type="NCBI Taxonomy" id="13616"/>
    <lineage>
        <taxon>Eukaryota</taxon>
        <taxon>Metazoa</taxon>
        <taxon>Chordata</taxon>
        <taxon>Craniata</taxon>
        <taxon>Vertebrata</taxon>
        <taxon>Euteleostomi</taxon>
        <taxon>Mammalia</taxon>
        <taxon>Metatheria</taxon>
        <taxon>Didelphimorphia</taxon>
        <taxon>Didelphidae</taxon>
        <taxon>Monodelphis</taxon>
    </lineage>
</organism>
<dbReference type="AlphaFoldDB" id="A0A5F8GKV7"/>
<keyword evidence="5 9" id="KW-0440">LIM domain</keyword>
<dbReference type="SMART" id="SM00132">
    <property type="entry name" value="LIM"/>
    <property type="match status" value="1"/>
</dbReference>
<evidence type="ECO:0000256" key="8">
    <source>
        <dbReference type="ARBA" id="ARBA00023242"/>
    </source>
</evidence>
<evidence type="ECO:0000256" key="9">
    <source>
        <dbReference type="PROSITE-ProRule" id="PRU00125"/>
    </source>
</evidence>
<comment type="subcellular location">
    <subcellularLocation>
        <location evidence="1">Nucleus</location>
    </subcellularLocation>
</comment>
<sequence>IPSVHPSSYPPGVMMVHCAGCERPILDRFLLNVLDRAWHIKCVQCCECKCNLTEKCFSREGKLYCKNDFFR</sequence>
<evidence type="ECO:0000256" key="1">
    <source>
        <dbReference type="ARBA" id="ARBA00004123"/>
    </source>
</evidence>
<dbReference type="InterPro" id="IPR050453">
    <property type="entry name" value="LIM_Homeobox_TF"/>
</dbReference>
<dbReference type="PROSITE" id="PS00478">
    <property type="entry name" value="LIM_DOMAIN_1"/>
    <property type="match status" value="1"/>
</dbReference>
<dbReference type="CDD" id="cd09367">
    <property type="entry name" value="LIM1_Lhx1_Lhx5"/>
    <property type="match status" value="1"/>
</dbReference>
<evidence type="ECO:0000256" key="3">
    <source>
        <dbReference type="ARBA" id="ARBA00022737"/>
    </source>
</evidence>
<reference evidence="11 12" key="1">
    <citation type="journal article" date="2007" name="Nature">
        <title>Genome of the marsupial Monodelphis domestica reveals innovation in non-coding sequences.</title>
        <authorList>
            <person name="Mikkelsen T.S."/>
            <person name="Wakefield M.J."/>
            <person name="Aken B."/>
            <person name="Amemiya C.T."/>
            <person name="Chang J.L."/>
            <person name="Duke S."/>
            <person name="Garber M."/>
            <person name="Gentles A.J."/>
            <person name="Goodstadt L."/>
            <person name="Heger A."/>
            <person name="Jurka J."/>
            <person name="Kamal M."/>
            <person name="Mauceli E."/>
            <person name="Searle S.M."/>
            <person name="Sharpe T."/>
            <person name="Baker M.L."/>
            <person name="Batzer M.A."/>
            <person name="Benos P.V."/>
            <person name="Belov K."/>
            <person name="Clamp M."/>
            <person name="Cook A."/>
            <person name="Cuff J."/>
            <person name="Das R."/>
            <person name="Davidow L."/>
            <person name="Deakin J.E."/>
            <person name="Fazzari M.J."/>
            <person name="Glass J.L."/>
            <person name="Grabherr M."/>
            <person name="Greally J.M."/>
            <person name="Gu W."/>
            <person name="Hore T.A."/>
            <person name="Huttley G.A."/>
            <person name="Kleber M."/>
            <person name="Jirtle R.L."/>
            <person name="Koina E."/>
            <person name="Lee J.T."/>
            <person name="Mahony S."/>
            <person name="Marra M.A."/>
            <person name="Miller R.D."/>
            <person name="Nicholls R.D."/>
            <person name="Oda M."/>
            <person name="Papenfuss A.T."/>
            <person name="Parra Z.E."/>
            <person name="Pollock D.D."/>
            <person name="Ray D.A."/>
            <person name="Schein J.E."/>
            <person name="Speed T.P."/>
            <person name="Thompson K."/>
            <person name="VandeBerg J.L."/>
            <person name="Wade C.M."/>
            <person name="Walker J.A."/>
            <person name="Waters P.D."/>
            <person name="Webber C."/>
            <person name="Weidman J.R."/>
            <person name="Xie X."/>
            <person name="Zody M.C."/>
            <person name="Baldwin J."/>
            <person name="Abdouelleil A."/>
            <person name="Abdulkadir J."/>
            <person name="Abebe A."/>
            <person name="Abera B."/>
            <person name="Abreu J."/>
            <person name="Acer S.C."/>
            <person name="Aftuck L."/>
            <person name="Alexander A."/>
            <person name="An P."/>
            <person name="Anderson E."/>
            <person name="Anderson S."/>
            <person name="Arachi H."/>
            <person name="Azer M."/>
            <person name="Bachantsang P."/>
            <person name="Barry A."/>
            <person name="Bayul T."/>
            <person name="Berlin A."/>
            <person name="Bessette D."/>
            <person name="Bloom T."/>
            <person name="Bloom T."/>
            <person name="Boguslavskiy L."/>
            <person name="Bonnet C."/>
            <person name="Boukhgalter B."/>
            <person name="Bourzgui I."/>
            <person name="Brown A."/>
            <person name="Cahill P."/>
            <person name="Channer S."/>
            <person name="Cheshatsang Y."/>
            <person name="Chuda L."/>
            <person name="Citroen M."/>
            <person name="Collymore A."/>
            <person name="Cooke P."/>
            <person name="Costello M."/>
            <person name="D'Aco K."/>
            <person name="Daza R."/>
            <person name="De Haan G."/>
            <person name="DeGray S."/>
            <person name="DeMaso C."/>
            <person name="Dhargay N."/>
            <person name="Dooley K."/>
            <person name="Dooley E."/>
            <person name="Doricent M."/>
            <person name="Dorje P."/>
            <person name="Dorjee K."/>
            <person name="Dupes A."/>
            <person name="Elong R."/>
            <person name="Falk J."/>
            <person name="Farina A."/>
            <person name="Faro S."/>
            <person name="Ferguson D."/>
            <person name="Fisher S."/>
            <person name="Foley C.D."/>
            <person name="Franke A."/>
            <person name="Friedrich D."/>
            <person name="Gadbois L."/>
            <person name="Gearin G."/>
            <person name="Gearin C.R."/>
            <person name="Giannoukos G."/>
            <person name="Goode T."/>
            <person name="Graham J."/>
            <person name="Grandbois E."/>
            <person name="Grewal S."/>
            <person name="Gyaltsen K."/>
            <person name="Hafez N."/>
            <person name="Hagos B."/>
            <person name="Hall J."/>
            <person name="Henson C."/>
            <person name="Hollinger A."/>
            <person name="Honan T."/>
            <person name="Huard M.D."/>
            <person name="Hughes L."/>
            <person name="Hurhula B."/>
            <person name="Husby M.E."/>
            <person name="Kamat A."/>
            <person name="Kanga B."/>
            <person name="Kashin S."/>
            <person name="Khazanovich D."/>
            <person name="Kisner P."/>
            <person name="Lance K."/>
            <person name="Lara M."/>
            <person name="Lee W."/>
            <person name="Lennon N."/>
            <person name="Letendre F."/>
            <person name="LeVine R."/>
            <person name="Lipovsky A."/>
            <person name="Liu X."/>
            <person name="Liu J."/>
            <person name="Liu S."/>
            <person name="Lokyitsang T."/>
            <person name="Lokyitsang Y."/>
            <person name="Lubonja R."/>
            <person name="Lui A."/>
            <person name="MacDonald P."/>
            <person name="Magnisalis V."/>
            <person name="Maru K."/>
            <person name="Matthews C."/>
            <person name="McCusker W."/>
            <person name="McDonough S."/>
            <person name="Mehta T."/>
            <person name="Meldrim J."/>
            <person name="Meneus L."/>
            <person name="Mihai O."/>
            <person name="Mihalev A."/>
            <person name="Mihova T."/>
            <person name="Mittelman R."/>
            <person name="Mlenga V."/>
            <person name="Montmayeur A."/>
            <person name="Mulrain L."/>
            <person name="Navidi A."/>
            <person name="Naylor J."/>
            <person name="Negash T."/>
            <person name="Nguyen T."/>
            <person name="Nguyen N."/>
            <person name="Nicol R."/>
            <person name="Norbu C."/>
            <person name="Norbu N."/>
            <person name="Novod N."/>
            <person name="O'Neill B."/>
            <person name="Osman S."/>
            <person name="Markiewicz E."/>
            <person name="Oyono O.L."/>
            <person name="Patti C."/>
            <person name="Phunkhang P."/>
            <person name="Pierre F."/>
            <person name="Priest M."/>
            <person name="Raghuraman S."/>
            <person name="Rege F."/>
            <person name="Reyes R."/>
            <person name="Rise C."/>
            <person name="Rogov P."/>
            <person name="Ross K."/>
            <person name="Ryan E."/>
            <person name="Settipalli S."/>
            <person name="Shea T."/>
            <person name="Sherpa N."/>
            <person name="Shi L."/>
            <person name="Shih D."/>
            <person name="Sparrow T."/>
            <person name="Spaulding J."/>
            <person name="Stalker J."/>
            <person name="Stange-Thomann N."/>
            <person name="Stavropoulos S."/>
            <person name="Stone C."/>
            <person name="Strader C."/>
            <person name="Tesfaye S."/>
            <person name="Thomson T."/>
            <person name="Thoulutsang Y."/>
            <person name="Thoulutsang D."/>
            <person name="Topham K."/>
            <person name="Topping I."/>
            <person name="Tsamla T."/>
            <person name="Vassiliev H."/>
            <person name="Vo A."/>
            <person name="Wangchuk T."/>
            <person name="Wangdi T."/>
            <person name="Weiand M."/>
            <person name="Wilkinson J."/>
            <person name="Wilson A."/>
            <person name="Yadav S."/>
            <person name="Young G."/>
            <person name="Yu Q."/>
            <person name="Zembek L."/>
            <person name="Zhong D."/>
            <person name="Zimmer A."/>
            <person name="Zwirko Z."/>
            <person name="Jaffe D.B."/>
            <person name="Alvarez P."/>
            <person name="Brockman W."/>
            <person name="Butler J."/>
            <person name="Chin C."/>
            <person name="Gnerre S."/>
            <person name="MacCallum I."/>
            <person name="Graves J.A."/>
            <person name="Ponting C.P."/>
            <person name="Breen M."/>
            <person name="Samollow P.B."/>
            <person name="Lander E.S."/>
            <person name="Lindblad-Toh K."/>
        </authorList>
    </citation>
    <scope>NUCLEOTIDE SEQUENCE [LARGE SCALE GENOMIC DNA]</scope>
</reference>
<dbReference type="PROSITE" id="PS50023">
    <property type="entry name" value="LIM_DOMAIN_2"/>
    <property type="match status" value="1"/>
</dbReference>
<dbReference type="Ensembl" id="ENSMODT00000056238.1">
    <property type="protein sequence ID" value="ENSMODP00000048293.1"/>
    <property type="gene ID" value="ENSMODG00000045086.1"/>
</dbReference>
<keyword evidence="7" id="KW-0371">Homeobox</keyword>
<accession>A0A5F8GKV7</accession>
<dbReference type="GO" id="GO:0008270">
    <property type="term" value="F:zinc ion binding"/>
    <property type="evidence" value="ECO:0007669"/>
    <property type="project" value="InterPro"/>
</dbReference>
<dbReference type="Bgee" id="ENSMODG00000045086">
    <property type="expression patterns" value="Expressed in cerebellum and 7 other cell types or tissues"/>
</dbReference>
<evidence type="ECO:0000256" key="4">
    <source>
        <dbReference type="ARBA" id="ARBA00022833"/>
    </source>
</evidence>